<dbReference type="Pfam" id="PF04727">
    <property type="entry name" value="ELMO_CED12"/>
    <property type="match status" value="1"/>
</dbReference>
<dbReference type="OMA" id="SEHFMIP"/>
<organism evidence="1 2">
    <name type="scientific">Giardia intestinalis (strain ATCC 50803 / WB clone C6)</name>
    <name type="common">Giardia lamblia</name>
    <dbReference type="NCBI Taxonomy" id="184922"/>
    <lineage>
        <taxon>Eukaryota</taxon>
        <taxon>Metamonada</taxon>
        <taxon>Diplomonadida</taxon>
        <taxon>Hexamitidae</taxon>
        <taxon>Giardiinae</taxon>
        <taxon>Giardia</taxon>
    </lineage>
</organism>
<evidence type="ECO:0000313" key="1">
    <source>
        <dbReference type="EMBL" id="KAE8302632.1"/>
    </source>
</evidence>
<dbReference type="InterPro" id="IPR050868">
    <property type="entry name" value="ELMO_domain-containing"/>
</dbReference>
<dbReference type="AlphaFoldDB" id="D3KHA5"/>
<gene>
    <name evidence="1" type="ORF">GL50803_0095878</name>
</gene>
<dbReference type="VEuPathDB" id="GiardiaDB:GL50803_95878"/>
<dbReference type="PANTHER" id="PTHR12771">
    <property type="entry name" value="ENGULFMENT AND CELL MOTILITY"/>
    <property type="match status" value="1"/>
</dbReference>
<name>D3KHA5_GIAIC</name>
<dbReference type="InterPro" id="IPR006816">
    <property type="entry name" value="ELMO_dom"/>
</dbReference>
<accession>D3KHA5</accession>
<dbReference type="EMBL" id="AACB03000003">
    <property type="protein sequence ID" value="KAE8302632.1"/>
    <property type="molecule type" value="Genomic_DNA"/>
</dbReference>
<comment type="caution">
    <text evidence="1">The sequence shown here is derived from an EMBL/GenBank/DDBJ whole genome shotgun (WGS) entry which is preliminary data.</text>
</comment>
<dbReference type="PANTHER" id="PTHR12771:SF56">
    <property type="entry name" value="CED-12"/>
    <property type="match status" value="1"/>
</dbReference>
<protein>
    <submittedName>
        <fullName evidence="1">ELMO/CED-12 family protein</fullName>
    </submittedName>
</protein>
<evidence type="ECO:0000313" key="2">
    <source>
        <dbReference type="Proteomes" id="UP000001548"/>
    </source>
</evidence>
<dbReference type="HOGENOM" id="CLU_402522_0_0_1"/>
<proteinExistence type="predicted"/>
<sequence length="684" mass="77026">MLILWHRITVSLVFDIRHVKSSSESFGCTYTYKKPNTIPCSMFCTPTFDLLFVPCKTLEKKSCVKPSNILFTSPQDTNSDNDLFVETLRQSTKKSPTLYDYNNMFPLLLRSPLITDISCVCLIEYHDLQAASDEQGLSTVQYGSTGISILFKTKENSKKLRQIGLLFGKNIIQSTLFKQSIYPSALSDSLTISGSFISNNVSNNTSPESPAPRGVSPSKPDTPIMKCASELGEIVEEMHAIMKNVHKRVLTFLATGLSVLQTKIDGYMDLRPLHISSNNTVHMSLLCGIGKVLLAKNRYLNYLRSLDFQSAPGLIVKHWGLFEVIRRQIIDSCERTTTVDPFFWHMIGFQGVSPLTDFRASSLLALIALRIFADQYPDILFSESYGDYGDELDRVNHMLFVCARKMSEQIRESVRSLSDKDDALAAMELLLNDPIGASKTYSYPIALSLLDITHYIFTMDDVARKIITTTPFITLLTLDFTVRYSEFVNAQITAANKLNTGAGSSKSSENTLTAECLVTAKELATTPITETIQVKADTYKVLLIDLFQSKVQKFATEALELADPMKDTKTGVLNPKIRYGPWKRFHDNFWEYFSTSEHFMIPLTANAPAPIFDGIFRVIVGLSLLMHKRIQRLPIKQRYFQYTAVRTKLVADFNTVLLQSTNCPIYTIENFLMHISKLSSSVDQ</sequence>
<dbReference type="PROSITE" id="PS51335">
    <property type="entry name" value="ELMO"/>
    <property type="match status" value="1"/>
</dbReference>
<reference evidence="1 2" key="1">
    <citation type="journal article" date="2007" name="Science">
        <title>Genomic minimalism in the early diverging intestinal parasite Giardia lamblia.</title>
        <authorList>
            <person name="Morrison H.G."/>
            <person name="McArthur A.G."/>
            <person name="Gillin F.D."/>
            <person name="Aley S.B."/>
            <person name="Adam R.D."/>
            <person name="Olsen G.J."/>
            <person name="Best A.A."/>
            <person name="Cande W.Z."/>
            <person name="Chen F."/>
            <person name="Cipriano M.J."/>
            <person name="Davids B.J."/>
            <person name="Dawson S.C."/>
            <person name="Elmendorf H.G."/>
            <person name="Hehl A.B."/>
            <person name="Holder M.E."/>
            <person name="Huse S.M."/>
            <person name="Kim U.U."/>
            <person name="Lasek-Nesselquist E."/>
            <person name="Manning G."/>
            <person name="Nigam A."/>
            <person name="Nixon J.E."/>
            <person name="Palm D."/>
            <person name="Passamaneck N.E."/>
            <person name="Prabhu A."/>
            <person name="Reich C.I."/>
            <person name="Reiner D.S."/>
            <person name="Samuelson J."/>
            <person name="Svard S.G."/>
            <person name="Sogin M.L."/>
        </authorList>
    </citation>
    <scope>NUCLEOTIDE SEQUENCE [LARGE SCALE GENOMIC DNA]</scope>
    <source>
        <strain evidence="1 2">WB C6</strain>
    </source>
</reference>
<keyword evidence="2" id="KW-1185">Reference proteome</keyword>
<dbReference type="Proteomes" id="UP000001548">
    <property type="component" value="Unassembled WGS sequence"/>
</dbReference>